<accession>A0ABM8HB88</accession>
<dbReference type="EMBL" id="AP027735">
    <property type="protein sequence ID" value="BDZ58208.1"/>
    <property type="molecule type" value="Genomic_DNA"/>
</dbReference>
<dbReference type="Gene3D" id="3.40.50.150">
    <property type="entry name" value="Vaccinia Virus protein VP39"/>
    <property type="match status" value="1"/>
</dbReference>
<evidence type="ECO:0000313" key="1">
    <source>
        <dbReference type="EMBL" id="BDZ58208.1"/>
    </source>
</evidence>
<name>A0ABM8HB88_9MICO</name>
<protein>
    <recommendedName>
        <fullName evidence="3">Class I SAM-dependent methyltransferase</fullName>
    </recommendedName>
</protein>
<gene>
    <name evidence="1" type="ORF">GCM10025872_18650</name>
</gene>
<sequence length="277" mass="30888">MDTTAFFAALPTVFDGDPQDHDPRDPYWRQHTERVDGFTSPNELAVLNLAARLLPANEAYLEVGTFKGRSLSGVVRGITSRRFYAMENFGEFGMSGVRAREELMRNLATYAGEADVELIEGDCFALLAKPGLIDRPVGVYFYDGEHTLLAHYLALAVAEPVLADEALVLVDDASWPMVQRAHRLFLQRHPGWEVAATWDAPVNDDPRWANGLHALVFRRVRPSRLSARDEALRRYQTTVQDRLNAVAWAVGSRLPDAVKTRVQQAISGARTIRGGND</sequence>
<reference evidence="2" key="1">
    <citation type="journal article" date="2019" name="Int. J. Syst. Evol. Microbiol.">
        <title>The Global Catalogue of Microorganisms (GCM) 10K type strain sequencing project: providing services to taxonomists for standard genome sequencing and annotation.</title>
        <authorList>
            <consortium name="The Broad Institute Genomics Platform"/>
            <consortium name="The Broad Institute Genome Sequencing Center for Infectious Disease"/>
            <person name="Wu L."/>
            <person name="Ma J."/>
        </authorList>
    </citation>
    <scope>NUCLEOTIDE SEQUENCE [LARGE SCALE GENOMIC DNA]</scope>
    <source>
        <strain evidence="2">NBRC 110608</strain>
    </source>
</reference>
<organism evidence="1 2">
    <name type="scientific">Barrientosiimonas endolithica</name>
    <dbReference type="NCBI Taxonomy" id="1535208"/>
    <lineage>
        <taxon>Bacteria</taxon>
        <taxon>Bacillati</taxon>
        <taxon>Actinomycetota</taxon>
        <taxon>Actinomycetes</taxon>
        <taxon>Micrococcales</taxon>
        <taxon>Dermacoccaceae</taxon>
        <taxon>Barrientosiimonas</taxon>
    </lineage>
</organism>
<evidence type="ECO:0000313" key="2">
    <source>
        <dbReference type="Proteomes" id="UP001321421"/>
    </source>
</evidence>
<evidence type="ECO:0008006" key="3">
    <source>
        <dbReference type="Google" id="ProtNLM"/>
    </source>
</evidence>
<dbReference type="RefSeq" id="WP_289232929.1">
    <property type="nucleotide sequence ID" value="NZ_AP027735.1"/>
</dbReference>
<dbReference type="SUPFAM" id="SSF53335">
    <property type="entry name" value="S-adenosyl-L-methionine-dependent methyltransferases"/>
    <property type="match status" value="1"/>
</dbReference>
<keyword evidence="2" id="KW-1185">Reference proteome</keyword>
<dbReference type="Pfam" id="PF13578">
    <property type="entry name" value="Methyltransf_24"/>
    <property type="match status" value="1"/>
</dbReference>
<proteinExistence type="predicted"/>
<dbReference type="InterPro" id="IPR029063">
    <property type="entry name" value="SAM-dependent_MTases_sf"/>
</dbReference>
<dbReference type="Proteomes" id="UP001321421">
    <property type="component" value="Chromosome"/>
</dbReference>